<dbReference type="SUPFAM" id="SSF46785">
    <property type="entry name" value="Winged helix' DNA-binding domain"/>
    <property type="match status" value="1"/>
</dbReference>
<dbReference type="GO" id="GO:0007059">
    <property type="term" value="P:chromosome segregation"/>
    <property type="evidence" value="ECO:0007669"/>
    <property type="project" value="UniProtKB-KW"/>
</dbReference>
<feature type="compositionally biased region" description="Basic and acidic residues" evidence="7">
    <location>
        <begin position="239"/>
        <end position="253"/>
    </location>
</feature>
<dbReference type="InterPro" id="IPR036390">
    <property type="entry name" value="WH_DNA-bd_sf"/>
</dbReference>
<dbReference type="RefSeq" id="WP_113868234.1">
    <property type="nucleotide sequence ID" value="NZ_BAABQN010000003.1"/>
</dbReference>
<gene>
    <name evidence="9" type="ORF">DES48_10422</name>
</gene>
<keyword evidence="10" id="KW-1185">Reference proteome</keyword>
<keyword evidence="4 6" id="KW-0067">ATP-binding</keyword>
<dbReference type="InterPro" id="IPR027417">
    <property type="entry name" value="P-loop_NTPase"/>
</dbReference>
<dbReference type="InterPro" id="IPR036388">
    <property type="entry name" value="WH-like_DNA-bd_sf"/>
</dbReference>
<dbReference type="InterPro" id="IPR041027">
    <property type="entry name" value="FtsK_alpha"/>
</dbReference>
<evidence type="ECO:0000256" key="5">
    <source>
        <dbReference type="ARBA" id="ARBA00023125"/>
    </source>
</evidence>
<dbReference type="InterPro" id="IPR018541">
    <property type="entry name" value="Ftsk_gamma"/>
</dbReference>
<protein>
    <submittedName>
        <fullName evidence="9">S-DNA-T family DNA segregation ATPase FtsK/SpoIIIE</fullName>
    </submittedName>
</protein>
<comment type="similarity">
    <text evidence="1">Belongs to the FtsK/SpoIIIE/SftA family.</text>
</comment>
<dbReference type="Pfam" id="PF01580">
    <property type="entry name" value="FtsK_SpoIIIE"/>
    <property type="match status" value="1"/>
</dbReference>
<evidence type="ECO:0000256" key="6">
    <source>
        <dbReference type="PROSITE-ProRule" id="PRU00289"/>
    </source>
</evidence>
<dbReference type="PANTHER" id="PTHR22683:SF42">
    <property type="entry name" value="DNA TRANSLOCASE SFTA"/>
    <property type="match status" value="1"/>
</dbReference>
<dbReference type="SUPFAM" id="SSF52540">
    <property type="entry name" value="P-loop containing nucleoside triphosphate hydrolases"/>
    <property type="match status" value="1"/>
</dbReference>
<feature type="region of interest" description="Disordered" evidence="7">
    <location>
        <begin position="15"/>
        <end position="34"/>
    </location>
</feature>
<accession>A0A366ECY2</accession>
<proteinExistence type="inferred from homology"/>
<dbReference type="AlphaFoldDB" id="A0A366ECY2"/>
<evidence type="ECO:0000256" key="4">
    <source>
        <dbReference type="ARBA" id="ARBA00022840"/>
    </source>
</evidence>
<dbReference type="GO" id="GO:0005524">
    <property type="term" value="F:ATP binding"/>
    <property type="evidence" value="ECO:0007669"/>
    <property type="project" value="UniProtKB-UniRule"/>
</dbReference>
<dbReference type="STRING" id="200904.GCA_900168775_02213"/>
<evidence type="ECO:0000259" key="8">
    <source>
        <dbReference type="PROSITE" id="PS50901"/>
    </source>
</evidence>
<keyword evidence="2 6" id="KW-0547">Nucleotide-binding</keyword>
<organism evidence="9 10">
    <name type="scientific">Paraliobacillus ryukyuensis</name>
    <dbReference type="NCBI Taxonomy" id="200904"/>
    <lineage>
        <taxon>Bacteria</taxon>
        <taxon>Bacillati</taxon>
        <taxon>Bacillota</taxon>
        <taxon>Bacilli</taxon>
        <taxon>Bacillales</taxon>
        <taxon>Bacillaceae</taxon>
        <taxon>Paraliobacillus</taxon>
    </lineage>
</organism>
<dbReference type="OrthoDB" id="9807790at2"/>
<dbReference type="Gene3D" id="1.10.10.10">
    <property type="entry name" value="Winged helix-like DNA-binding domain superfamily/Winged helix DNA-binding domain"/>
    <property type="match status" value="1"/>
</dbReference>
<keyword evidence="3" id="KW-0159">Chromosome partition</keyword>
<evidence type="ECO:0000256" key="1">
    <source>
        <dbReference type="ARBA" id="ARBA00006474"/>
    </source>
</evidence>
<evidence type="ECO:0000313" key="9">
    <source>
        <dbReference type="EMBL" id="RBO99354.1"/>
    </source>
</evidence>
<name>A0A366ECY2_9BACI</name>
<dbReference type="PANTHER" id="PTHR22683">
    <property type="entry name" value="SPORULATION PROTEIN RELATED"/>
    <property type="match status" value="1"/>
</dbReference>
<dbReference type="InterPro" id="IPR050206">
    <property type="entry name" value="FtsK/SpoIIIE/SftA"/>
</dbReference>
<feature type="binding site" evidence="6">
    <location>
        <begin position="415"/>
        <end position="422"/>
    </location>
    <ligand>
        <name>ATP</name>
        <dbReference type="ChEBI" id="CHEBI:30616"/>
    </ligand>
</feature>
<feature type="region of interest" description="Disordered" evidence="7">
    <location>
        <begin position="50"/>
        <end position="78"/>
    </location>
</feature>
<dbReference type="PROSITE" id="PS50901">
    <property type="entry name" value="FTSK"/>
    <property type="match status" value="1"/>
</dbReference>
<evidence type="ECO:0000256" key="7">
    <source>
        <dbReference type="SAM" id="MobiDB-lite"/>
    </source>
</evidence>
<feature type="compositionally biased region" description="Polar residues" evidence="7">
    <location>
        <begin position="23"/>
        <end position="34"/>
    </location>
</feature>
<dbReference type="EMBL" id="QNRI01000004">
    <property type="protein sequence ID" value="RBO99354.1"/>
    <property type="molecule type" value="Genomic_DNA"/>
</dbReference>
<sequence length="728" mass="82230">MLERWKDKIKKWLDNSSEEEFEPTNNQSQPVKQQIETKVVYQYPTKKNFNFPIIPDETNASPKSRTARSDRQETAIQQPPYNQNIKSKKDFVNRKPFRPSSVPSPVHGFRERPNEATNLETPAFLRKKETYTEVVETKELNDKLNDAEDNLDQETDQIAEMAYGNDIDNVETTVEIGAAHTEQILDIQEEVVNHKEMQPTLGATLSIANETSTSPDENSLENKKEQRKTSKQPFNVRMRPSDKKRYFERKKQESNIQVSPKRHKQPPYHLLNDSFSKQTGDDEWVSQQAVLLENTLKQFHVNAKVIATMQGPTVTRFEIQPEAGVKVSKIKNLSDDIKLNMAAKDIRMEAPIPGKNAIGIEIPNKQSKAVGLQEIFESEQFQTHRSSLNTALGLDIAGNPIVTDIKKMPHGLIAGATGSGKSVCINTILVSLLYHADPEDVKLMLIDPKMVELAPYNEIPHLVAPVITDVKAATHALKWAVAEMENRYERFVKEGTRDIERYNEKLTKQQRTSEKMPYIVIVIDELADLMMMSPQDVEDAICRIAQKARACGIHLLLATQRPSVDVITGLIKANIPTRIAFSVSSQVDSRTIIDTNGAERLLGKGDMLFVENGARQAVRIQGAFVTDDEIERVTSYVKKLAPANYLFEQEELLQQVETEAIEDDLYPEVLSFVIEQQGASASLLQRRFKIGYNRAARLIDTLEDNGIISAQKGSKPRDVLVSSANWNE</sequence>
<dbReference type="Gene3D" id="3.30.980.40">
    <property type="match status" value="1"/>
</dbReference>
<feature type="domain" description="FtsK" evidence="8">
    <location>
        <begin position="398"/>
        <end position="590"/>
    </location>
</feature>
<dbReference type="InterPro" id="IPR003593">
    <property type="entry name" value="AAA+_ATPase"/>
</dbReference>
<dbReference type="InterPro" id="IPR002543">
    <property type="entry name" value="FtsK_dom"/>
</dbReference>
<reference evidence="9 10" key="1">
    <citation type="submission" date="2018-06" db="EMBL/GenBank/DDBJ databases">
        <title>Genomic Encyclopedia of Type Strains, Phase IV (KMG-IV): sequencing the most valuable type-strain genomes for metagenomic binning, comparative biology and taxonomic classification.</title>
        <authorList>
            <person name="Goeker M."/>
        </authorList>
    </citation>
    <scope>NUCLEOTIDE SEQUENCE [LARGE SCALE GENOMIC DNA]</scope>
    <source>
        <strain evidence="9 10">DSM 15140</strain>
    </source>
</reference>
<comment type="caution">
    <text evidence="9">The sequence shown here is derived from an EMBL/GenBank/DDBJ whole genome shotgun (WGS) entry which is preliminary data.</text>
</comment>
<dbReference type="Pfam" id="PF17854">
    <property type="entry name" value="FtsK_alpha"/>
    <property type="match status" value="1"/>
</dbReference>
<evidence type="ECO:0000256" key="2">
    <source>
        <dbReference type="ARBA" id="ARBA00022741"/>
    </source>
</evidence>
<dbReference type="Pfam" id="PF09397">
    <property type="entry name" value="FtsK_gamma"/>
    <property type="match status" value="1"/>
</dbReference>
<dbReference type="GO" id="GO:0003677">
    <property type="term" value="F:DNA binding"/>
    <property type="evidence" value="ECO:0007669"/>
    <property type="project" value="UniProtKB-KW"/>
</dbReference>
<keyword evidence="5" id="KW-0238">DNA-binding</keyword>
<evidence type="ECO:0000256" key="3">
    <source>
        <dbReference type="ARBA" id="ARBA00022829"/>
    </source>
</evidence>
<evidence type="ECO:0000313" key="10">
    <source>
        <dbReference type="Proteomes" id="UP000252254"/>
    </source>
</evidence>
<dbReference type="Proteomes" id="UP000252254">
    <property type="component" value="Unassembled WGS sequence"/>
</dbReference>
<dbReference type="SMART" id="SM00382">
    <property type="entry name" value="AAA"/>
    <property type="match status" value="1"/>
</dbReference>
<dbReference type="SMART" id="SM00843">
    <property type="entry name" value="Ftsk_gamma"/>
    <property type="match status" value="1"/>
</dbReference>
<dbReference type="Gene3D" id="3.40.50.300">
    <property type="entry name" value="P-loop containing nucleotide triphosphate hydrolases"/>
    <property type="match status" value="1"/>
</dbReference>
<feature type="compositionally biased region" description="Polar residues" evidence="7">
    <location>
        <begin position="205"/>
        <end position="217"/>
    </location>
</feature>
<feature type="region of interest" description="Disordered" evidence="7">
    <location>
        <begin position="205"/>
        <end position="268"/>
    </location>
</feature>